<dbReference type="RefSeq" id="WP_095509065.1">
    <property type="nucleotide sequence ID" value="NZ_MQWD01000001.1"/>
</dbReference>
<evidence type="ECO:0000256" key="1">
    <source>
        <dbReference type="ARBA" id="ARBA00022729"/>
    </source>
</evidence>
<proteinExistence type="predicted"/>
<organism evidence="3 4">
    <name type="scientific">Rubrivirga marina</name>
    <dbReference type="NCBI Taxonomy" id="1196024"/>
    <lineage>
        <taxon>Bacteria</taxon>
        <taxon>Pseudomonadati</taxon>
        <taxon>Rhodothermota</taxon>
        <taxon>Rhodothermia</taxon>
        <taxon>Rhodothermales</taxon>
        <taxon>Rubricoccaceae</taxon>
        <taxon>Rubrivirga</taxon>
    </lineage>
</organism>
<dbReference type="Pfam" id="PF13517">
    <property type="entry name" value="FG-GAP_3"/>
    <property type="match status" value="4"/>
</dbReference>
<dbReference type="InterPro" id="IPR011519">
    <property type="entry name" value="UnbV_ASPIC"/>
</dbReference>
<dbReference type="AlphaFoldDB" id="A0A271IWC9"/>
<evidence type="ECO:0000313" key="4">
    <source>
        <dbReference type="Proteomes" id="UP000216339"/>
    </source>
</evidence>
<dbReference type="EMBL" id="MQWD01000001">
    <property type="protein sequence ID" value="PAP75430.1"/>
    <property type="molecule type" value="Genomic_DNA"/>
</dbReference>
<dbReference type="Pfam" id="PF07593">
    <property type="entry name" value="UnbV_ASPIC"/>
    <property type="match status" value="1"/>
</dbReference>
<reference evidence="3 4" key="1">
    <citation type="submission" date="2016-11" db="EMBL/GenBank/DDBJ databases">
        <title>Study of marine rhodopsin-containing bacteria.</title>
        <authorList>
            <person name="Yoshizawa S."/>
            <person name="Kumagai Y."/>
            <person name="Kogure K."/>
        </authorList>
    </citation>
    <scope>NUCLEOTIDE SEQUENCE [LARGE SCALE GENOMIC DNA]</scope>
    <source>
        <strain evidence="3 4">SAORIC-28</strain>
    </source>
</reference>
<dbReference type="PROSITE" id="PS51257">
    <property type="entry name" value="PROKAR_LIPOPROTEIN"/>
    <property type="match status" value="1"/>
</dbReference>
<accession>A0A271IWC9</accession>
<gene>
    <name evidence="3" type="ORF">BSZ37_02710</name>
</gene>
<sequence>MTSARLALLILLAAAAAGCDPAPERAEGTQRMADTLAARAAAAEAAPMPYFVLNTDRADRLEAALGRYRGDDLLRARFDLARERLQAGDTDAAIAQLVDLGERAGGVGALDGPARPVYDLLATAYLRRGEQANCLANHHAGEVCVLPFRGAAVHDDPDGARRAADVLADLLEAAPTDLGSRWLLNVAHHALGSYPEGVPEAWRIDGLDAPGDARWTNVAPHRGAAVDGISGGVSAEDFDGDGDPDLLVTSYGLRDPIRYFENDGGRFAEQTEAAGLGGLTGGLNTVHGDVDNDGDADVLVLRGGWFGVVGDWPNSLLLNDGTGRFEDVTYAAGLGSEHPTQTAAFADVDGDGDLDLFVGNESGGAYPDALGQTGESTAHASELFLNEGTDERGVPQFREAAAEAGIELAAFVKGVAFGDVEGDGRPDLYVSVLGGPNKLYLNRTEGGRPRFEEAAEAAGVAGPDFSFPVAWFDADGDGRDDLLVVSYDVRHFFETPADAAREALGMEPTAETTRLYLNNGDGTFRDASAEAGLDLPLFGMGLGVGDLDGDGRLDVYVGTGAPELRSLIPNRAFLNRSAPGAPAFEDVTLSSGLGHLQKGHAIAFADVDLDGDEEIYEVMGGAVEGDRALNVLFDGPASDARWLSLTLEGRRANRSAIGARVAVTVRRPDGTTRTLARTVGTGGSFGAGSLTVDLGLGDAEAVEAVTVRWPGGAEESIAGAAPGGRYRVVEGAGRADALDR</sequence>
<keyword evidence="1" id="KW-0732">Signal</keyword>
<name>A0A271IWC9_9BACT</name>
<dbReference type="SUPFAM" id="SSF69318">
    <property type="entry name" value="Integrin alpha N-terminal domain"/>
    <property type="match status" value="1"/>
</dbReference>
<feature type="domain" description="ASPIC/UnbV" evidence="2">
    <location>
        <begin position="656"/>
        <end position="725"/>
    </location>
</feature>
<dbReference type="InterPro" id="IPR027039">
    <property type="entry name" value="Crtac1"/>
</dbReference>
<comment type="caution">
    <text evidence="3">The sequence shown here is derived from an EMBL/GenBank/DDBJ whole genome shotgun (WGS) entry which is preliminary data.</text>
</comment>
<dbReference type="PANTHER" id="PTHR16026:SF0">
    <property type="entry name" value="CARTILAGE ACIDIC PROTEIN 1"/>
    <property type="match status" value="1"/>
</dbReference>
<evidence type="ECO:0000313" key="3">
    <source>
        <dbReference type="EMBL" id="PAP75430.1"/>
    </source>
</evidence>
<keyword evidence="4" id="KW-1185">Reference proteome</keyword>
<dbReference type="InterPro" id="IPR028994">
    <property type="entry name" value="Integrin_alpha_N"/>
</dbReference>
<dbReference type="Gene3D" id="2.130.10.130">
    <property type="entry name" value="Integrin alpha, N-terminal"/>
    <property type="match status" value="2"/>
</dbReference>
<dbReference type="Proteomes" id="UP000216339">
    <property type="component" value="Unassembled WGS sequence"/>
</dbReference>
<dbReference type="InterPro" id="IPR013517">
    <property type="entry name" value="FG-GAP"/>
</dbReference>
<evidence type="ECO:0000259" key="2">
    <source>
        <dbReference type="Pfam" id="PF07593"/>
    </source>
</evidence>
<protein>
    <recommendedName>
        <fullName evidence="2">ASPIC/UnbV domain-containing protein</fullName>
    </recommendedName>
</protein>
<dbReference type="PANTHER" id="PTHR16026">
    <property type="entry name" value="CARTILAGE ACIDIC PROTEIN 1"/>
    <property type="match status" value="1"/>
</dbReference>
<dbReference type="OrthoDB" id="1488345at2"/>